<feature type="transmembrane region" description="Helical" evidence="6">
    <location>
        <begin position="12"/>
        <end position="38"/>
    </location>
</feature>
<evidence type="ECO:0000313" key="9">
    <source>
        <dbReference type="Proteomes" id="UP000030854"/>
    </source>
</evidence>
<evidence type="ECO:0000256" key="3">
    <source>
        <dbReference type="ARBA" id="ARBA00022989"/>
    </source>
</evidence>
<gene>
    <name evidence="8" type="ORF">EV44_g4473</name>
</gene>
<keyword evidence="4 6" id="KW-0472">Membrane</keyword>
<comment type="subcellular location">
    <subcellularLocation>
        <location evidence="1">Membrane</location>
        <topology evidence="1">Multi-pass membrane protein</topology>
    </subcellularLocation>
</comment>
<evidence type="ECO:0000256" key="2">
    <source>
        <dbReference type="ARBA" id="ARBA00022692"/>
    </source>
</evidence>
<dbReference type="InterPro" id="IPR049326">
    <property type="entry name" value="Rhodopsin_dom_fungi"/>
</dbReference>
<dbReference type="InterPro" id="IPR052337">
    <property type="entry name" value="SAT4-like"/>
</dbReference>
<sequence length="294" mass="32718">MPDPGPHCRQGYAHLLTLGVMNIVTDLLLVIFPIPIIIRSKMCLKKKTQLILLFSLSILPGVVTIIRIPNTIGLHGSQHYRSLLVSVEILIATVCANALVLGSFVRDRGVKKQKFKITSTAESVEPIESIRGKFIRVWGSDEDLVRDLGLGVTPGKFPPIIDRKFSEVSSPKNWRLPGGRRKFSEELDFIKLGQQPESRKGSISNRTSRKVSFADVDDFRGIIPFRRASQMTSYSDAESSTFDRKSSFSVDLETGLCPASLKKIPPVLLSDICNLPKVREEKCIPNELPALHDL</sequence>
<dbReference type="Pfam" id="PF20684">
    <property type="entry name" value="Fung_rhodopsin"/>
    <property type="match status" value="1"/>
</dbReference>
<evidence type="ECO:0000259" key="7">
    <source>
        <dbReference type="Pfam" id="PF20684"/>
    </source>
</evidence>
<feature type="transmembrane region" description="Helical" evidence="6">
    <location>
        <begin position="50"/>
        <end position="68"/>
    </location>
</feature>
<organism evidence="8 9">
    <name type="scientific">Uncinula necator</name>
    <name type="common">Grape powdery mildew</name>
    <dbReference type="NCBI Taxonomy" id="52586"/>
    <lineage>
        <taxon>Eukaryota</taxon>
        <taxon>Fungi</taxon>
        <taxon>Dikarya</taxon>
        <taxon>Ascomycota</taxon>
        <taxon>Pezizomycotina</taxon>
        <taxon>Leotiomycetes</taxon>
        <taxon>Erysiphales</taxon>
        <taxon>Erysiphaceae</taxon>
        <taxon>Erysiphe</taxon>
    </lineage>
</organism>
<dbReference type="AlphaFoldDB" id="A0A0B1PCX8"/>
<keyword evidence="9" id="KW-1185">Reference proteome</keyword>
<evidence type="ECO:0000256" key="5">
    <source>
        <dbReference type="ARBA" id="ARBA00038359"/>
    </source>
</evidence>
<accession>A0A0B1PCX8</accession>
<reference evidence="8 9" key="1">
    <citation type="journal article" date="2014" name="BMC Genomics">
        <title>Adaptive genomic structural variation in the grape powdery mildew pathogen, Erysiphe necator.</title>
        <authorList>
            <person name="Jones L."/>
            <person name="Riaz S."/>
            <person name="Morales-Cruz A."/>
            <person name="Amrine K.C."/>
            <person name="McGuire B."/>
            <person name="Gubler W.D."/>
            <person name="Walker M.A."/>
            <person name="Cantu D."/>
        </authorList>
    </citation>
    <scope>NUCLEOTIDE SEQUENCE [LARGE SCALE GENOMIC DNA]</scope>
    <source>
        <strain evidence="9">c</strain>
    </source>
</reference>
<dbReference type="HOGENOM" id="CLU_947301_0_0_1"/>
<name>A0A0B1PCX8_UNCNE</name>
<dbReference type="PANTHER" id="PTHR33048">
    <property type="entry name" value="PTH11-LIKE INTEGRAL MEMBRANE PROTEIN (AFU_ORTHOLOGUE AFUA_5G11245)"/>
    <property type="match status" value="1"/>
</dbReference>
<evidence type="ECO:0000313" key="8">
    <source>
        <dbReference type="EMBL" id="KHJ34519.1"/>
    </source>
</evidence>
<keyword evidence="2 6" id="KW-0812">Transmembrane</keyword>
<evidence type="ECO:0000256" key="1">
    <source>
        <dbReference type="ARBA" id="ARBA00004141"/>
    </source>
</evidence>
<comment type="similarity">
    <text evidence="5">Belongs to the SAT4 family.</text>
</comment>
<dbReference type="EMBL" id="JNVN01000835">
    <property type="protein sequence ID" value="KHJ34519.1"/>
    <property type="molecule type" value="Genomic_DNA"/>
</dbReference>
<dbReference type="Proteomes" id="UP000030854">
    <property type="component" value="Unassembled WGS sequence"/>
</dbReference>
<evidence type="ECO:0000256" key="4">
    <source>
        <dbReference type="ARBA" id="ARBA00023136"/>
    </source>
</evidence>
<dbReference type="STRING" id="52586.A0A0B1PCX8"/>
<protein>
    <submittedName>
        <fullName evidence="8">Putative pth11-like integral membrane protein</fullName>
    </submittedName>
</protein>
<dbReference type="PANTHER" id="PTHR33048:SF19">
    <property type="entry name" value="MEMBRANE PROTEIN PTH11-LIKE, PUTATIVE (AFU_ORTHOLOGUE AFUA_1G14080)-RELATED"/>
    <property type="match status" value="1"/>
</dbReference>
<comment type="caution">
    <text evidence="8">The sequence shown here is derived from an EMBL/GenBank/DDBJ whole genome shotgun (WGS) entry which is preliminary data.</text>
</comment>
<proteinExistence type="inferred from homology"/>
<feature type="transmembrane region" description="Helical" evidence="6">
    <location>
        <begin position="80"/>
        <end position="105"/>
    </location>
</feature>
<feature type="domain" description="Rhodopsin" evidence="7">
    <location>
        <begin position="5"/>
        <end position="101"/>
    </location>
</feature>
<keyword evidence="3 6" id="KW-1133">Transmembrane helix</keyword>
<evidence type="ECO:0000256" key="6">
    <source>
        <dbReference type="SAM" id="Phobius"/>
    </source>
</evidence>
<dbReference type="GO" id="GO:0016020">
    <property type="term" value="C:membrane"/>
    <property type="evidence" value="ECO:0007669"/>
    <property type="project" value="UniProtKB-SubCell"/>
</dbReference>